<evidence type="ECO:0000313" key="2">
    <source>
        <dbReference type="Proteomes" id="UP000198312"/>
    </source>
</evidence>
<dbReference type="KEGG" id="vil:CFK37_15395"/>
<dbReference type="InterPro" id="IPR019683">
    <property type="entry name" value="SirA"/>
</dbReference>
<dbReference type="Proteomes" id="UP000198312">
    <property type="component" value="Chromosome"/>
</dbReference>
<keyword evidence="2" id="KW-1185">Reference proteome</keyword>
<sequence length="163" mass="19500">MRIIIIKGVILLNTYSIYPIKIEFARRYYYRSDILYRFLKQYHENNKNQLINDQFNEITCVFSTKELNTKIKSLYNKNAMVKDGNNSIEIVQDKHYISLHISEKQINFRCNMLQDAEMLLFPILQLFHPSLFVLDNKLNNYGWISPVTKLKDHLNEQILYSTL</sequence>
<evidence type="ECO:0000313" key="1">
    <source>
        <dbReference type="EMBL" id="ASK63441.1"/>
    </source>
</evidence>
<gene>
    <name evidence="1" type="ORF">CFK37_15395</name>
</gene>
<accession>A0A220U6H4</accession>
<dbReference type="Pfam" id="PF10747">
    <property type="entry name" value="SirA"/>
    <property type="match status" value="1"/>
</dbReference>
<dbReference type="AlphaFoldDB" id="A0A220U6H4"/>
<evidence type="ECO:0008006" key="3">
    <source>
        <dbReference type="Google" id="ProtNLM"/>
    </source>
</evidence>
<reference evidence="1 2" key="1">
    <citation type="submission" date="2017-07" db="EMBL/GenBank/DDBJ databases">
        <title>Virgibacillus sp. LM2416.</title>
        <authorList>
            <person name="Tak E.J."/>
            <person name="Bae J.-W."/>
        </authorList>
    </citation>
    <scope>NUCLEOTIDE SEQUENCE [LARGE SCALE GENOMIC DNA]</scope>
    <source>
        <strain evidence="1 2">LM2416</strain>
    </source>
</reference>
<dbReference type="EMBL" id="CP022315">
    <property type="protein sequence ID" value="ASK63441.1"/>
    <property type="molecule type" value="Genomic_DNA"/>
</dbReference>
<dbReference type="Gene3D" id="3.30.310.250">
    <property type="entry name" value="Sporulation inhibitor of replication protein SirA"/>
    <property type="match status" value="1"/>
</dbReference>
<protein>
    <recommendedName>
        <fullName evidence="3">Sporulation inhibitor of replication protein SirA</fullName>
    </recommendedName>
</protein>
<proteinExistence type="predicted"/>
<name>A0A220U6H4_9BACI</name>
<organism evidence="1 2">
    <name type="scientific">Virgibacillus phasianinus</name>
    <dbReference type="NCBI Taxonomy" id="2017483"/>
    <lineage>
        <taxon>Bacteria</taxon>
        <taxon>Bacillati</taxon>
        <taxon>Bacillota</taxon>
        <taxon>Bacilli</taxon>
        <taxon>Bacillales</taxon>
        <taxon>Bacillaceae</taxon>
        <taxon>Virgibacillus</taxon>
    </lineage>
</organism>
<dbReference type="InterPro" id="IPR038449">
    <property type="entry name" value="SirA_sf"/>
</dbReference>